<reference evidence="1 2" key="1">
    <citation type="journal article" date="2023" name="Plant Dis.">
        <title>First Report of Diplodia intermedia Causing Canker and Dieback Diseases on Apple Trees in Canada.</title>
        <authorList>
            <person name="Ellouze W."/>
            <person name="Ilyukhin E."/>
            <person name="Sulman M."/>
            <person name="Ali S."/>
        </authorList>
    </citation>
    <scope>NUCLEOTIDE SEQUENCE [LARGE SCALE GENOMIC DNA]</scope>
    <source>
        <strain evidence="1 2">M45-28</strain>
    </source>
</reference>
<comment type="caution">
    <text evidence="1">The sequence shown here is derived from an EMBL/GenBank/DDBJ whole genome shotgun (WGS) entry which is preliminary data.</text>
</comment>
<evidence type="ECO:0000313" key="2">
    <source>
        <dbReference type="Proteomes" id="UP001521184"/>
    </source>
</evidence>
<organism evidence="1 2">
    <name type="scientific">Diplodia intermedia</name>
    <dbReference type="NCBI Taxonomy" id="856260"/>
    <lineage>
        <taxon>Eukaryota</taxon>
        <taxon>Fungi</taxon>
        <taxon>Dikarya</taxon>
        <taxon>Ascomycota</taxon>
        <taxon>Pezizomycotina</taxon>
        <taxon>Dothideomycetes</taxon>
        <taxon>Dothideomycetes incertae sedis</taxon>
        <taxon>Botryosphaeriales</taxon>
        <taxon>Botryosphaeriaceae</taxon>
        <taxon>Diplodia</taxon>
    </lineage>
</organism>
<gene>
    <name evidence="1" type="ORF">SLS58_007164</name>
</gene>
<keyword evidence="2" id="KW-1185">Reference proteome</keyword>
<accession>A0ABR3TL12</accession>
<evidence type="ECO:0000313" key="1">
    <source>
        <dbReference type="EMBL" id="KAL1640213.1"/>
    </source>
</evidence>
<sequence>MGSKHELAIDVDHHNENDVSQFICKNLNPDPSVDTNEEELRLIQEEIIKKAGKSFQWASFVVKKVNGMFTELETLPRIRKHISKTPTDLQELYMQLISPPKNTRNRDDQEVRREQALTLKLFQWLCFSKTPLTIFHIQHALVLGPGEPPVATSSDHSDFKQYQNMAVTVTKISRGLAEWVTATLRYRDPVSKQWA</sequence>
<dbReference type="Proteomes" id="UP001521184">
    <property type="component" value="Unassembled WGS sequence"/>
</dbReference>
<dbReference type="PANTHER" id="PTHR10039">
    <property type="entry name" value="AMELOGENIN"/>
    <property type="match status" value="1"/>
</dbReference>
<dbReference type="EMBL" id="JAKEKT020000053">
    <property type="protein sequence ID" value="KAL1640213.1"/>
    <property type="molecule type" value="Genomic_DNA"/>
</dbReference>
<proteinExistence type="predicted"/>
<protein>
    <submittedName>
        <fullName evidence="1">Uncharacterized protein</fullName>
    </submittedName>
</protein>
<name>A0ABR3TL12_9PEZI</name>